<sequence>MATTLSSSVVNSGGFVSIPIKFSEKSNSKSYLFCKDHRVRERHECKPQDRTLFVANVPSYCDKECMKNIFRDCGIVEQVLFHKKPTAGLPAENTSNFFINEQPIKGYKVAYIVFKKPSGLRNALNLMLNIKASECEPQILSPQTHLLPVGIKKWCQEYNDKVPDIKALKEEIDTYMSDFDKIVEGEKNQAKQMEGVPDEEGWITVTKHGKKSVAPRTDTYQKKVLAKEKKKRSQKELLNFYTFQVKQSKMEHLAELRKKFEEDKQRIALMKAAKSSRKFKPY</sequence>
<dbReference type="CDD" id="cd12951">
    <property type="entry name" value="RRP7_Rrp7A"/>
    <property type="match status" value="1"/>
</dbReference>
<evidence type="ECO:0000259" key="2">
    <source>
        <dbReference type="Pfam" id="PF12923"/>
    </source>
</evidence>
<dbReference type="PANTHER" id="PTHR13191">
    <property type="entry name" value="RIBOSOMAL RNA PROCESSING PROTEIN 7-RELATED"/>
    <property type="match status" value="1"/>
</dbReference>
<feature type="domain" description="Ribosomal RNA-processing protein 7 C-terminal" evidence="2">
    <location>
        <begin position="160"/>
        <end position="282"/>
    </location>
</feature>
<comment type="similarity">
    <text evidence="1">Belongs to the RRP7 family.</text>
</comment>
<reference evidence="5" key="1">
    <citation type="submission" date="2025-08" db="UniProtKB">
        <authorList>
            <consortium name="RefSeq"/>
        </authorList>
    </citation>
    <scope>IDENTIFICATION</scope>
    <source>
        <tissue evidence="5">Muscle</tissue>
    </source>
</reference>
<dbReference type="InterPro" id="IPR012677">
    <property type="entry name" value="Nucleotide-bd_a/b_plait_sf"/>
</dbReference>
<keyword evidence="4" id="KW-1185">Reference proteome</keyword>
<dbReference type="InterPro" id="IPR035979">
    <property type="entry name" value="RBD_domain_sf"/>
</dbReference>
<accession>A0ABM1B0L1</accession>
<feature type="domain" description="Rrp7 RRM-like N-terminal" evidence="3">
    <location>
        <begin position="14"/>
        <end position="73"/>
    </location>
</feature>
<dbReference type="PANTHER" id="PTHR13191:SF0">
    <property type="entry name" value="RIBOSOMAL RNA-PROCESSING PROTEIN 7 HOMOLOG A-RELATED"/>
    <property type="match status" value="1"/>
</dbReference>
<proteinExistence type="inferred from homology"/>
<dbReference type="InterPro" id="IPR024326">
    <property type="entry name" value="RRP7_C"/>
</dbReference>
<dbReference type="Proteomes" id="UP000694941">
    <property type="component" value="Unplaced"/>
</dbReference>
<evidence type="ECO:0000313" key="5">
    <source>
        <dbReference type="RefSeq" id="XP_013772328.1"/>
    </source>
</evidence>
<evidence type="ECO:0000256" key="1">
    <source>
        <dbReference type="ARBA" id="ARBA00006110"/>
    </source>
</evidence>
<dbReference type="InterPro" id="IPR040447">
    <property type="entry name" value="RRM_Rrp7"/>
</dbReference>
<dbReference type="InterPro" id="IPR034890">
    <property type="entry name" value="Rrp7A_RRM"/>
</dbReference>
<name>A0ABM1B0L1_LIMPO</name>
<dbReference type="Gene3D" id="3.30.70.330">
    <property type="match status" value="1"/>
</dbReference>
<dbReference type="Pfam" id="PF12923">
    <property type="entry name" value="RRP7"/>
    <property type="match status" value="1"/>
</dbReference>
<dbReference type="Pfam" id="PF17799">
    <property type="entry name" value="RRM_Rrp7"/>
    <property type="match status" value="1"/>
</dbReference>
<dbReference type="InterPro" id="IPR040446">
    <property type="entry name" value="RRP7"/>
</dbReference>
<dbReference type="GeneID" id="106457452"/>
<dbReference type="CDD" id="cd12294">
    <property type="entry name" value="RRM_Rrp7A"/>
    <property type="match status" value="1"/>
</dbReference>
<organism evidence="4 5">
    <name type="scientific">Limulus polyphemus</name>
    <name type="common">Atlantic horseshoe crab</name>
    <dbReference type="NCBI Taxonomy" id="6850"/>
    <lineage>
        <taxon>Eukaryota</taxon>
        <taxon>Metazoa</taxon>
        <taxon>Ecdysozoa</taxon>
        <taxon>Arthropoda</taxon>
        <taxon>Chelicerata</taxon>
        <taxon>Merostomata</taxon>
        <taxon>Xiphosura</taxon>
        <taxon>Limulidae</taxon>
        <taxon>Limulus</taxon>
    </lineage>
</organism>
<evidence type="ECO:0000259" key="3">
    <source>
        <dbReference type="Pfam" id="PF17799"/>
    </source>
</evidence>
<evidence type="ECO:0000313" key="4">
    <source>
        <dbReference type="Proteomes" id="UP000694941"/>
    </source>
</evidence>
<dbReference type="RefSeq" id="XP_013772328.1">
    <property type="nucleotide sequence ID" value="XM_013916874.2"/>
</dbReference>
<gene>
    <name evidence="5" type="primary">LOC106457452</name>
</gene>
<dbReference type="Gene3D" id="6.10.250.1770">
    <property type="match status" value="1"/>
</dbReference>
<dbReference type="SUPFAM" id="SSF54928">
    <property type="entry name" value="RNA-binding domain, RBD"/>
    <property type="match status" value="1"/>
</dbReference>
<protein>
    <submittedName>
        <fullName evidence="5">Ribosomal RNA-processing protein 7 homolog A-like</fullName>
    </submittedName>
</protein>